<evidence type="ECO:0000313" key="3">
    <source>
        <dbReference type="Proteomes" id="UP000250157"/>
    </source>
</evidence>
<evidence type="ECO:0000313" key="2">
    <source>
        <dbReference type="EMBL" id="BBC78320.1"/>
    </source>
</evidence>
<reference evidence="2 3" key="1">
    <citation type="submission" date="2018-02" db="EMBL/GenBank/DDBJ databases">
        <title>Full genome sequencing of a novel polyvalent bacteriophage as one of T4-Family member.</title>
        <authorList>
            <person name="Kawasaki T."/>
            <person name="Saad A.M."/>
            <person name="Yamada T."/>
        </authorList>
    </citation>
    <scope>NUCLEOTIDE SEQUENCE [LARGE SCALE GENOMIC DNA]</scope>
    <source>
        <strain evidence="2 3">EcS1</strain>
    </source>
</reference>
<protein>
    <submittedName>
        <fullName evidence="2">Distal long tail fiber assembly catalyst</fullName>
    </submittedName>
</protein>
<dbReference type="GeneID" id="65108459"/>
<evidence type="ECO:0000259" key="1">
    <source>
        <dbReference type="Pfam" id="PF21721"/>
    </source>
</evidence>
<dbReference type="RefSeq" id="YP_010090967.1">
    <property type="nucleotide sequence ID" value="NC_055721.1"/>
</dbReference>
<organism evidence="2 3">
    <name type="scientific">Escherichia phage EcS1</name>
    <dbReference type="NCBI Taxonomy" id="2083276"/>
    <lineage>
        <taxon>Viruses</taxon>
        <taxon>Duplodnaviria</taxon>
        <taxon>Heunggongvirae</taxon>
        <taxon>Uroviricota</taxon>
        <taxon>Caudoviricetes</taxon>
        <taxon>Pantevenvirales</taxon>
        <taxon>Straboviridae</taxon>
        <taxon>Tevenvirinae</taxon>
        <taxon>Kagamiyamavirus</taxon>
        <taxon>Kagamiyamavirus ecs1</taxon>
    </lineage>
</organism>
<feature type="domain" description="Phage tail fibre adhesin Gp38 N-terminal" evidence="1">
    <location>
        <begin position="1"/>
        <end position="39"/>
    </location>
</feature>
<name>A0A2Z5ZCD4_9CAUD</name>
<keyword evidence="3" id="KW-1185">Reference proteome</keyword>
<dbReference type="KEGG" id="vg:65108459"/>
<dbReference type="Pfam" id="PF21721">
    <property type="entry name" value="Gp38_N"/>
    <property type="match status" value="1"/>
</dbReference>
<dbReference type="Proteomes" id="UP000250157">
    <property type="component" value="Segment"/>
</dbReference>
<sequence>MAIAGPWIGSSGVAETGKRWMQEIGAAVRMPAPFWASNLGGRSVYNISFGVYERMYNNVRYRGQWGVGWSYPFSKPSGYGNVGGSFEGNAFGTLVAIGSSLADNRGGNVLSIQNGPVTNLTLTTDDGAVFYFNNTERFDSGYRQYDCTDRAALYNYLNARVGQTRQGLVTRR</sequence>
<dbReference type="EMBL" id="LC371242">
    <property type="protein sequence ID" value="BBC78320.1"/>
    <property type="molecule type" value="Genomic_DNA"/>
</dbReference>
<proteinExistence type="predicted"/>
<accession>A0A2Z5ZCD4</accession>
<dbReference type="InterPro" id="IPR048291">
    <property type="entry name" value="Gp38_N"/>
</dbReference>